<dbReference type="AlphaFoldDB" id="A0ABD6SGF0"/>
<sequence length="60" mass="6746">MIGGFPEDWGTYTDKKAFHGNMTSTDTLGIAPNAKLFDIRIFEKEGIEESFLDVVIEAYD</sequence>
<evidence type="ECO:0000313" key="2">
    <source>
        <dbReference type="Proteomes" id="UP000220502"/>
    </source>
</evidence>
<accession>A0ABD6SGF0</accession>
<evidence type="ECO:0000313" key="1">
    <source>
        <dbReference type="EMBL" id="PEX43638.1"/>
    </source>
</evidence>
<proteinExistence type="predicted"/>
<dbReference type="EMBL" id="NTXF01000058">
    <property type="protein sequence ID" value="PEX43638.1"/>
    <property type="molecule type" value="Genomic_DNA"/>
</dbReference>
<dbReference type="RefSeq" id="WP_016078274.1">
    <property type="nucleotide sequence ID" value="NZ_FNYB01000014.1"/>
</dbReference>
<gene>
    <name evidence="1" type="ORF">CN461_28970</name>
</gene>
<name>A0ABD6SGF0_BACTU</name>
<organism evidence="1 2">
    <name type="scientific">Bacillus thuringiensis</name>
    <dbReference type="NCBI Taxonomy" id="1428"/>
    <lineage>
        <taxon>Bacteria</taxon>
        <taxon>Bacillati</taxon>
        <taxon>Bacillota</taxon>
        <taxon>Bacilli</taxon>
        <taxon>Bacillales</taxon>
        <taxon>Bacillaceae</taxon>
        <taxon>Bacillus</taxon>
        <taxon>Bacillus cereus group</taxon>
    </lineage>
</organism>
<dbReference type="Proteomes" id="UP000220502">
    <property type="component" value="Unassembled WGS sequence"/>
</dbReference>
<comment type="caution">
    <text evidence="1">The sequence shown here is derived from an EMBL/GenBank/DDBJ whole genome shotgun (WGS) entry which is preliminary data.</text>
</comment>
<protein>
    <submittedName>
        <fullName evidence="1">Uncharacterized protein</fullName>
    </submittedName>
</protein>
<reference evidence="1 2" key="1">
    <citation type="submission" date="2017-09" db="EMBL/GenBank/DDBJ databases">
        <title>Large-scale bioinformatics analysis of Bacillus genomes uncovers conserved roles of natural products in bacterial physiology.</title>
        <authorList>
            <consortium name="Agbiome Team Llc"/>
            <person name="Bleich R.M."/>
            <person name="Kirk G.J."/>
            <person name="Santa Maria K.C."/>
            <person name="Allen S.E."/>
            <person name="Farag S."/>
            <person name="Shank E.A."/>
            <person name="Bowers A."/>
        </authorList>
    </citation>
    <scope>NUCLEOTIDE SEQUENCE [LARGE SCALE GENOMIC DNA]</scope>
    <source>
        <strain evidence="1 2">AFS007900</strain>
    </source>
</reference>